<reference evidence="1 2" key="1">
    <citation type="submission" date="2016-10" db="EMBL/GenBank/DDBJ databases">
        <authorList>
            <person name="Varghese N."/>
            <person name="Submissions S."/>
        </authorList>
    </citation>
    <scope>NUCLEOTIDE SEQUENCE [LARGE SCALE GENOMIC DNA]</scope>
    <source>
        <strain evidence="1 2">CGMCC 1.10941</strain>
    </source>
</reference>
<dbReference type="RefSeq" id="WP_089745153.1">
    <property type="nucleotide sequence ID" value="NZ_FNHD01000017.1"/>
</dbReference>
<comment type="caution">
    <text evidence="1">The sequence shown here is derived from an EMBL/GenBank/DDBJ whole genome shotgun (WGS) entry which is preliminary data.</text>
</comment>
<dbReference type="EMBL" id="FNHD01000017">
    <property type="protein sequence ID" value="SDM22182.1"/>
    <property type="molecule type" value="Genomic_DNA"/>
</dbReference>
<accession>A0ABY0R0H6</accession>
<evidence type="ECO:0000313" key="1">
    <source>
        <dbReference type="EMBL" id="SDM22182.1"/>
    </source>
</evidence>
<proteinExistence type="predicted"/>
<protein>
    <recommendedName>
        <fullName evidence="3">WG containing repeat-containing protein</fullName>
    </recommendedName>
</protein>
<keyword evidence="2" id="KW-1185">Reference proteome</keyword>
<evidence type="ECO:0008006" key="3">
    <source>
        <dbReference type="Google" id="ProtNLM"/>
    </source>
</evidence>
<dbReference type="Pfam" id="PF14903">
    <property type="entry name" value="WG_beta_rep"/>
    <property type="match status" value="2"/>
</dbReference>
<gene>
    <name evidence="1" type="ORF">SAMN05216273_11783</name>
</gene>
<dbReference type="InterPro" id="IPR032774">
    <property type="entry name" value="WG_beta_rep"/>
</dbReference>
<dbReference type="Proteomes" id="UP000199242">
    <property type="component" value="Unassembled WGS sequence"/>
</dbReference>
<evidence type="ECO:0000313" key="2">
    <source>
        <dbReference type="Proteomes" id="UP000199242"/>
    </source>
</evidence>
<organism evidence="1 2">
    <name type="scientific">Chryseobacterium taihuense</name>
    <dbReference type="NCBI Taxonomy" id="1141221"/>
    <lineage>
        <taxon>Bacteria</taxon>
        <taxon>Pseudomonadati</taxon>
        <taxon>Bacteroidota</taxon>
        <taxon>Flavobacteriia</taxon>
        <taxon>Flavobacteriales</taxon>
        <taxon>Weeksellaceae</taxon>
        <taxon>Chryseobacterium group</taxon>
        <taxon>Chryseobacterium</taxon>
    </lineage>
</organism>
<name>A0ABY0R0H6_9FLAO</name>
<sequence length="409" mass="47537">MNKLFYLYTFILSVFSISLTAQIYVPFRVGDKFGISDENSKLIIPAVFDEISVELNNDFTGIKNKKTSYILNNKILIKDTDFTYFENEGDFVIGVLVKDKDLFRYSNGSPDYLTQYLYSKNGEPLLGKSYNNIIVIDGNKKEKPALTEKALFLLYSSQNRYSLHLFDKKQKKIVKTFFENSYDVDTNYDQFPKSFSIIYHDKDQSKKNLLINFENGRIKSEKTETLKSVENSYSRGSSYSSGYAPPPPMEGIKMPPISDKPSIPENALEKIGYADSFYRYIEPEKREVLTITYKDASFDYGYLKREKGKTGYFLTKDNQWLIPPVYDEVFSSDGHAIYESGFVVRTGTNYQFLVASSKKQEFITAEFEQFPLFFRRDYGKKGFHLFKLFDKDNNFICYASKDGKIYYKK</sequence>